<dbReference type="RefSeq" id="WP_146584341.1">
    <property type="nucleotide sequence ID" value="NZ_SJPO01000002.1"/>
</dbReference>
<evidence type="ECO:0000256" key="1">
    <source>
        <dbReference type="SAM" id="Phobius"/>
    </source>
</evidence>
<feature type="transmembrane region" description="Helical" evidence="1">
    <location>
        <begin position="104"/>
        <end position="126"/>
    </location>
</feature>
<protein>
    <recommendedName>
        <fullName evidence="4">Rod shape-determining protein MreD</fullName>
    </recommendedName>
</protein>
<sequence length="182" mass="19493">MREQTIRDSVIFMLLVAIGVAGRWGQPDWCITPIAATSLLAGYWFGRSSIAALVPLSTMLISDAALDGYQNFGVMLAVYAAMAAPVLLGRWLRRGEGARWAAKLAASSLLPATLFFLVSNLAVWAWSAQPYYEKTLAGLVQCYAMAAPFYGRMLAGDMAFTALLFGAMLVAAGDTAKQRAAA</sequence>
<evidence type="ECO:0000313" key="2">
    <source>
        <dbReference type="EMBL" id="TWT78101.1"/>
    </source>
</evidence>
<feature type="transmembrane region" description="Helical" evidence="1">
    <location>
        <begin position="6"/>
        <end position="24"/>
    </location>
</feature>
<evidence type="ECO:0000313" key="3">
    <source>
        <dbReference type="Proteomes" id="UP000318478"/>
    </source>
</evidence>
<name>A0A5C5YTG9_9BACT</name>
<dbReference type="Proteomes" id="UP000318478">
    <property type="component" value="Unassembled WGS sequence"/>
</dbReference>
<gene>
    <name evidence="2" type="ORF">Pla123a_08900</name>
</gene>
<comment type="caution">
    <text evidence="2">The sequence shown here is derived from an EMBL/GenBank/DDBJ whole genome shotgun (WGS) entry which is preliminary data.</text>
</comment>
<keyword evidence="1" id="KW-0812">Transmembrane</keyword>
<feature type="transmembrane region" description="Helical" evidence="1">
    <location>
        <begin position="44"/>
        <end position="66"/>
    </location>
</feature>
<keyword evidence="1" id="KW-0472">Membrane</keyword>
<proteinExistence type="predicted"/>
<reference evidence="2 3" key="1">
    <citation type="submission" date="2019-02" db="EMBL/GenBank/DDBJ databases">
        <title>Deep-cultivation of Planctomycetes and their phenomic and genomic characterization uncovers novel biology.</title>
        <authorList>
            <person name="Wiegand S."/>
            <person name="Jogler M."/>
            <person name="Boedeker C."/>
            <person name="Pinto D."/>
            <person name="Vollmers J."/>
            <person name="Rivas-Marin E."/>
            <person name="Kohn T."/>
            <person name="Peeters S.H."/>
            <person name="Heuer A."/>
            <person name="Rast P."/>
            <person name="Oberbeckmann S."/>
            <person name="Bunk B."/>
            <person name="Jeske O."/>
            <person name="Meyerdierks A."/>
            <person name="Storesund J.E."/>
            <person name="Kallscheuer N."/>
            <person name="Luecker S."/>
            <person name="Lage O.M."/>
            <person name="Pohl T."/>
            <person name="Merkel B.J."/>
            <person name="Hornburger P."/>
            <person name="Mueller R.-W."/>
            <person name="Bruemmer F."/>
            <person name="Labrenz M."/>
            <person name="Spormann A.M."/>
            <person name="Op Den Camp H."/>
            <person name="Overmann J."/>
            <person name="Amann R."/>
            <person name="Jetten M.S.M."/>
            <person name="Mascher T."/>
            <person name="Medema M.H."/>
            <person name="Devos D.P."/>
            <person name="Kaster A.-K."/>
            <person name="Ovreas L."/>
            <person name="Rohde M."/>
            <person name="Galperin M.Y."/>
            <person name="Jogler C."/>
        </authorList>
    </citation>
    <scope>NUCLEOTIDE SEQUENCE [LARGE SCALE GENOMIC DNA]</scope>
    <source>
        <strain evidence="2 3">Pla123a</strain>
    </source>
</reference>
<keyword evidence="1" id="KW-1133">Transmembrane helix</keyword>
<dbReference type="Pfam" id="PF20221">
    <property type="entry name" value="DUF6580"/>
    <property type="match status" value="1"/>
</dbReference>
<feature type="transmembrane region" description="Helical" evidence="1">
    <location>
        <begin position="153"/>
        <end position="172"/>
    </location>
</feature>
<evidence type="ECO:0008006" key="4">
    <source>
        <dbReference type="Google" id="ProtNLM"/>
    </source>
</evidence>
<dbReference type="OrthoDB" id="9806699at2"/>
<organism evidence="2 3">
    <name type="scientific">Posidoniimonas polymericola</name>
    <dbReference type="NCBI Taxonomy" id="2528002"/>
    <lineage>
        <taxon>Bacteria</taxon>
        <taxon>Pseudomonadati</taxon>
        <taxon>Planctomycetota</taxon>
        <taxon>Planctomycetia</taxon>
        <taxon>Pirellulales</taxon>
        <taxon>Lacipirellulaceae</taxon>
        <taxon>Posidoniimonas</taxon>
    </lineage>
</organism>
<keyword evidence="3" id="KW-1185">Reference proteome</keyword>
<dbReference type="AlphaFoldDB" id="A0A5C5YTG9"/>
<dbReference type="EMBL" id="SJPO01000002">
    <property type="protein sequence ID" value="TWT78101.1"/>
    <property type="molecule type" value="Genomic_DNA"/>
</dbReference>
<feature type="transmembrane region" description="Helical" evidence="1">
    <location>
        <begin position="72"/>
        <end position="92"/>
    </location>
</feature>
<accession>A0A5C5YTG9</accession>
<dbReference type="InterPro" id="IPR046487">
    <property type="entry name" value="DUF6580"/>
</dbReference>